<evidence type="ECO:0000313" key="5">
    <source>
        <dbReference type="EMBL" id="SIS55181.1"/>
    </source>
</evidence>
<keyword evidence="1" id="KW-0813">Transport</keyword>
<dbReference type="CDD" id="cd03230">
    <property type="entry name" value="ABC_DR_subfamily_A"/>
    <property type="match status" value="1"/>
</dbReference>
<evidence type="ECO:0000256" key="3">
    <source>
        <dbReference type="ARBA" id="ARBA00022840"/>
    </source>
</evidence>
<dbReference type="AlphaFoldDB" id="A0A1N7K0V4"/>
<dbReference type="InterPro" id="IPR003593">
    <property type="entry name" value="AAA+_ATPase"/>
</dbReference>
<dbReference type="EMBL" id="FTOD01000002">
    <property type="protein sequence ID" value="SIS55181.1"/>
    <property type="molecule type" value="Genomic_DNA"/>
</dbReference>
<keyword evidence="3 5" id="KW-0067">ATP-binding</keyword>
<accession>A0A1N7K0V4</accession>
<organism evidence="5 6">
    <name type="scientific">Kroppenstedtia eburnea</name>
    <dbReference type="NCBI Taxonomy" id="714067"/>
    <lineage>
        <taxon>Bacteria</taxon>
        <taxon>Bacillati</taxon>
        <taxon>Bacillota</taxon>
        <taxon>Bacilli</taxon>
        <taxon>Bacillales</taxon>
        <taxon>Thermoactinomycetaceae</taxon>
        <taxon>Kroppenstedtia</taxon>
    </lineage>
</organism>
<dbReference type="InterPro" id="IPR051782">
    <property type="entry name" value="ABC_Transporter_VariousFunc"/>
</dbReference>
<dbReference type="InterPro" id="IPR027417">
    <property type="entry name" value="P-loop_NTPase"/>
</dbReference>
<dbReference type="Gene3D" id="3.40.50.300">
    <property type="entry name" value="P-loop containing nucleotide triphosphate hydrolases"/>
    <property type="match status" value="1"/>
</dbReference>
<evidence type="ECO:0000256" key="2">
    <source>
        <dbReference type="ARBA" id="ARBA00022741"/>
    </source>
</evidence>
<dbReference type="InterPro" id="IPR003439">
    <property type="entry name" value="ABC_transporter-like_ATP-bd"/>
</dbReference>
<dbReference type="SUPFAM" id="SSF52540">
    <property type="entry name" value="P-loop containing nucleoside triphosphate hydrolases"/>
    <property type="match status" value="1"/>
</dbReference>
<dbReference type="Proteomes" id="UP000186795">
    <property type="component" value="Unassembled WGS sequence"/>
</dbReference>
<protein>
    <submittedName>
        <fullName evidence="5">ABC-2 type transport system ATP-binding protein</fullName>
    </submittedName>
</protein>
<dbReference type="PROSITE" id="PS50893">
    <property type="entry name" value="ABC_TRANSPORTER_2"/>
    <property type="match status" value="1"/>
</dbReference>
<evidence type="ECO:0000256" key="1">
    <source>
        <dbReference type="ARBA" id="ARBA00022448"/>
    </source>
</evidence>
<dbReference type="GO" id="GO:0016887">
    <property type="term" value="F:ATP hydrolysis activity"/>
    <property type="evidence" value="ECO:0007669"/>
    <property type="project" value="InterPro"/>
</dbReference>
<dbReference type="GO" id="GO:0005524">
    <property type="term" value="F:ATP binding"/>
    <property type="evidence" value="ECO:0007669"/>
    <property type="project" value="UniProtKB-KW"/>
</dbReference>
<keyword evidence="6" id="KW-1185">Reference proteome</keyword>
<dbReference type="PANTHER" id="PTHR42939">
    <property type="entry name" value="ABC TRANSPORTER ATP-BINDING PROTEIN ALBC-RELATED"/>
    <property type="match status" value="1"/>
</dbReference>
<evidence type="ECO:0000313" key="6">
    <source>
        <dbReference type="Proteomes" id="UP000186795"/>
    </source>
</evidence>
<feature type="domain" description="ABC transporter" evidence="4">
    <location>
        <begin position="1"/>
        <end position="232"/>
    </location>
</feature>
<sequence length="293" mass="33174">MVVEHVIELKNVNKSFDRFNVSDVKLQIKKGFVTGLIGSNGAGKSTLIKIILNLMQPDSGEVRVFGMDYANNEKSIKDRIGFVFSEDVLYDDLTLYDQKKLIAPCYTQWDHSVFRQYCDKFELPLKQKLKSFSKGMKVKATLAIALSHHADLFIMDEPTAGLDPVFRREFLDIMHDIMLDGNKTIVLSTHIMSDLSSIADFITYIQKGRIVFSKEMHEIEENYAIVRGGIELLDRDTEQYFLSIKKTSAGFEALSPDIKTVEKLFGTEAVIEKASLEDIMYYLQGGTKVAAVD</sequence>
<dbReference type="InterPro" id="IPR017871">
    <property type="entry name" value="ABC_transporter-like_CS"/>
</dbReference>
<dbReference type="SMART" id="SM00382">
    <property type="entry name" value="AAA"/>
    <property type="match status" value="1"/>
</dbReference>
<reference evidence="6" key="1">
    <citation type="submission" date="2017-01" db="EMBL/GenBank/DDBJ databases">
        <authorList>
            <person name="Varghese N."/>
            <person name="Submissions S."/>
        </authorList>
    </citation>
    <scope>NUCLEOTIDE SEQUENCE [LARGE SCALE GENOMIC DNA]</scope>
    <source>
        <strain evidence="6">DSM 45196</strain>
    </source>
</reference>
<name>A0A1N7K0V4_9BACL</name>
<gene>
    <name evidence="5" type="ORF">SAMN05421790_102388</name>
</gene>
<dbReference type="PROSITE" id="PS00211">
    <property type="entry name" value="ABC_TRANSPORTER_1"/>
    <property type="match status" value="1"/>
</dbReference>
<evidence type="ECO:0000259" key="4">
    <source>
        <dbReference type="PROSITE" id="PS50893"/>
    </source>
</evidence>
<proteinExistence type="predicted"/>
<dbReference type="PANTHER" id="PTHR42939:SF3">
    <property type="entry name" value="ABC TRANSPORTER ATP-BINDING COMPONENT"/>
    <property type="match status" value="1"/>
</dbReference>
<keyword evidence="2" id="KW-0547">Nucleotide-binding</keyword>
<dbReference type="Pfam" id="PF00005">
    <property type="entry name" value="ABC_tran"/>
    <property type="match status" value="1"/>
</dbReference>